<dbReference type="RefSeq" id="WP_106176430.1">
    <property type="nucleotide sequence ID" value="NZ_PVNH01000001.1"/>
</dbReference>
<dbReference type="PANTHER" id="PTHR43639">
    <property type="entry name" value="OXIDOREDUCTASE, SHORT-CHAIN DEHYDROGENASE/REDUCTASE FAMILY (AFU_ORTHOLOGUE AFUA_5G02870)"/>
    <property type="match status" value="1"/>
</dbReference>
<dbReference type="PRINTS" id="PR00081">
    <property type="entry name" value="GDHRDH"/>
</dbReference>
<dbReference type="SMART" id="SM00822">
    <property type="entry name" value="PKS_KR"/>
    <property type="match status" value="1"/>
</dbReference>
<reference evidence="4 5" key="1">
    <citation type="submission" date="2018-03" db="EMBL/GenBank/DDBJ databases">
        <title>Genomic Encyclopedia of Type Strains, Phase III (KMG-III): the genomes of soil and plant-associated and newly described type strains.</title>
        <authorList>
            <person name="Whitman W."/>
        </authorList>
    </citation>
    <scope>NUCLEOTIDE SEQUENCE [LARGE SCALE GENOMIC DNA]</scope>
    <source>
        <strain evidence="4 5">CGMCC 4.7125</strain>
    </source>
</reference>
<dbReference type="GO" id="GO:0016491">
    <property type="term" value="F:oxidoreductase activity"/>
    <property type="evidence" value="ECO:0007669"/>
    <property type="project" value="UniProtKB-KW"/>
</dbReference>
<dbReference type="PROSITE" id="PS00061">
    <property type="entry name" value="ADH_SHORT"/>
    <property type="match status" value="1"/>
</dbReference>
<protein>
    <submittedName>
        <fullName evidence="4">NADP-dependent 3-hydroxy acid dehydrogenase YdfG</fullName>
    </submittedName>
</protein>
<gene>
    <name evidence="4" type="ORF">B0I33_10133</name>
</gene>
<dbReference type="InterPro" id="IPR057326">
    <property type="entry name" value="KR_dom"/>
</dbReference>
<sequence>MTRHGFRFDGRIALVTGGTSGIGLATARRLLAEGARVVVTGRDPDRLDAAVAELDGGDRVLAVRADVAEPAGPGLLAAAIRDRHGRLDVVVANAGTASFQPLGDVTGGEFARVVDVNVKGVLFTVRAALPLLPDGAAIVLTASWAPHRGVPGAALYAASKAAVRTLAPSLAAELAPRRIRVNAVSPGYIETPAFRAHVSPEARAAAVAAVAAGRLGTPGDVANAIAFLASAEASYVNGQDLLVDGGLTAAVPERRV</sequence>
<dbReference type="CDD" id="cd05233">
    <property type="entry name" value="SDR_c"/>
    <property type="match status" value="1"/>
</dbReference>
<dbReference type="NCBIfam" id="NF005559">
    <property type="entry name" value="PRK07231.1"/>
    <property type="match status" value="1"/>
</dbReference>
<dbReference type="InterPro" id="IPR036291">
    <property type="entry name" value="NAD(P)-bd_dom_sf"/>
</dbReference>
<dbReference type="AlphaFoldDB" id="A0A2T0M2D3"/>
<dbReference type="OrthoDB" id="9803333at2"/>
<evidence type="ECO:0000313" key="5">
    <source>
        <dbReference type="Proteomes" id="UP000238362"/>
    </source>
</evidence>
<dbReference type="FunFam" id="3.40.50.720:FF:000084">
    <property type="entry name" value="Short-chain dehydrogenase reductase"/>
    <property type="match status" value="1"/>
</dbReference>
<dbReference type="InterPro" id="IPR020904">
    <property type="entry name" value="Sc_DH/Rdtase_CS"/>
</dbReference>
<dbReference type="PRINTS" id="PR00080">
    <property type="entry name" value="SDRFAMILY"/>
</dbReference>
<dbReference type="PANTHER" id="PTHR43639:SF1">
    <property type="entry name" value="SHORT-CHAIN DEHYDROGENASE_REDUCTASE FAMILY PROTEIN"/>
    <property type="match status" value="1"/>
</dbReference>
<dbReference type="EMBL" id="PVNH01000001">
    <property type="protein sequence ID" value="PRX50882.1"/>
    <property type="molecule type" value="Genomic_DNA"/>
</dbReference>
<keyword evidence="5" id="KW-1185">Reference proteome</keyword>
<keyword evidence="2" id="KW-0560">Oxidoreductase</keyword>
<evidence type="ECO:0000256" key="2">
    <source>
        <dbReference type="ARBA" id="ARBA00023002"/>
    </source>
</evidence>
<name>A0A2T0M2D3_9PSEU</name>
<evidence type="ECO:0000259" key="3">
    <source>
        <dbReference type="SMART" id="SM00822"/>
    </source>
</evidence>
<proteinExistence type="inferred from homology"/>
<dbReference type="InterPro" id="IPR002347">
    <property type="entry name" value="SDR_fam"/>
</dbReference>
<organism evidence="4 5">
    <name type="scientific">Prauserella shujinwangii</name>
    <dbReference type="NCBI Taxonomy" id="1453103"/>
    <lineage>
        <taxon>Bacteria</taxon>
        <taxon>Bacillati</taxon>
        <taxon>Actinomycetota</taxon>
        <taxon>Actinomycetes</taxon>
        <taxon>Pseudonocardiales</taxon>
        <taxon>Pseudonocardiaceae</taxon>
        <taxon>Prauserella</taxon>
    </lineage>
</organism>
<comment type="caution">
    <text evidence="4">The sequence shown here is derived from an EMBL/GenBank/DDBJ whole genome shotgun (WGS) entry which is preliminary data.</text>
</comment>
<evidence type="ECO:0000313" key="4">
    <source>
        <dbReference type="EMBL" id="PRX50882.1"/>
    </source>
</evidence>
<accession>A0A2T0M2D3</accession>
<evidence type="ECO:0000256" key="1">
    <source>
        <dbReference type="ARBA" id="ARBA00006484"/>
    </source>
</evidence>
<feature type="domain" description="Ketoreductase" evidence="3">
    <location>
        <begin position="11"/>
        <end position="187"/>
    </location>
</feature>
<comment type="similarity">
    <text evidence="1">Belongs to the short-chain dehydrogenases/reductases (SDR) family.</text>
</comment>
<dbReference type="Pfam" id="PF13561">
    <property type="entry name" value="adh_short_C2"/>
    <property type="match status" value="1"/>
</dbReference>
<dbReference type="Proteomes" id="UP000238362">
    <property type="component" value="Unassembled WGS sequence"/>
</dbReference>
<dbReference type="Gene3D" id="3.40.50.720">
    <property type="entry name" value="NAD(P)-binding Rossmann-like Domain"/>
    <property type="match status" value="1"/>
</dbReference>
<dbReference type="SUPFAM" id="SSF51735">
    <property type="entry name" value="NAD(P)-binding Rossmann-fold domains"/>
    <property type="match status" value="1"/>
</dbReference>